<accession>A0A1S1QSU2</accession>
<organism evidence="1 2">
    <name type="scientific">Parafrankia colletiae</name>
    <dbReference type="NCBI Taxonomy" id="573497"/>
    <lineage>
        <taxon>Bacteria</taxon>
        <taxon>Bacillati</taxon>
        <taxon>Actinomycetota</taxon>
        <taxon>Actinomycetes</taxon>
        <taxon>Frankiales</taxon>
        <taxon>Frankiaceae</taxon>
        <taxon>Parafrankia</taxon>
    </lineage>
</organism>
<sequence length="107" mass="11658">MPHLRARIIDGIDRLEQIARAVPGPSIWNARQVAGMTGVALPTAEHVARWNPATVLAFCAGLREITELHGYRHDCEGDNGPWSVPDGQVCATLRATARMLGLDPDQH</sequence>
<dbReference type="InterPro" id="IPR046193">
    <property type="entry name" value="DUF6221"/>
</dbReference>
<keyword evidence="2" id="KW-1185">Reference proteome</keyword>
<dbReference type="OrthoDB" id="3213077at2"/>
<dbReference type="Proteomes" id="UP000179627">
    <property type="component" value="Unassembled WGS sequence"/>
</dbReference>
<evidence type="ECO:0000313" key="1">
    <source>
        <dbReference type="EMBL" id="OHV36501.1"/>
    </source>
</evidence>
<protein>
    <submittedName>
        <fullName evidence="1">Uncharacterized protein</fullName>
    </submittedName>
</protein>
<name>A0A1S1QSU2_9ACTN</name>
<dbReference type="EMBL" id="MBLM01000116">
    <property type="protein sequence ID" value="OHV36501.1"/>
    <property type="molecule type" value="Genomic_DNA"/>
</dbReference>
<dbReference type="Pfam" id="PF19730">
    <property type="entry name" value="DUF6221"/>
    <property type="match status" value="1"/>
</dbReference>
<reference evidence="2" key="1">
    <citation type="submission" date="2016-07" db="EMBL/GenBank/DDBJ databases">
        <title>Sequence Frankia sp. strain CcI1.17.</title>
        <authorList>
            <person name="Ghodhbane-Gtari F."/>
            <person name="Swanson E."/>
            <person name="Gueddou A."/>
            <person name="Morris K."/>
            <person name="Hezbri K."/>
            <person name="Ktari A."/>
            <person name="Nouioui I."/>
            <person name="Abebe-Akele F."/>
            <person name="Simpson S."/>
            <person name="Thomas K."/>
            <person name="Gtari M."/>
            <person name="Tisa L.S."/>
            <person name="Hurst S."/>
        </authorList>
    </citation>
    <scope>NUCLEOTIDE SEQUENCE [LARGE SCALE GENOMIC DNA]</scope>
    <source>
        <strain evidence="2">Cc1.17</strain>
    </source>
</reference>
<dbReference type="AlphaFoldDB" id="A0A1S1QSU2"/>
<gene>
    <name evidence="1" type="ORF">CC117_17625</name>
</gene>
<dbReference type="RefSeq" id="WP_071084782.1">
    <property type="nucleotide sequence ID" value="NZ_MBLM01000116.1"/>
</dbReference>
<proteinExistence type="predicted"/>
<evidence type="ECO:0000313" key="2">
    <source>
        <dbReference type="Proteomes" id="UP000179627"/>
    </source>
</evidence>
<comment type="caution">
    <text evidence="1">The sequence shown here is derived from an EMBL/GenBank/DDBJ whole genome shotgun (WGS) entry which is preliminary data.</text>
</comment>